<dbReference type="Proteomes" id="UP000095472">
    <property type="component" value="Chromosome"/>
</dbReference>
<keyword evidence="2" id="KW-1185">Reference proteome</keyword>
<proteinExistence type="predicted"/>
<name>A0ACD5GQD7_9CYAN</name>
<accession>A0ACD5GQD7</accession>
<organism evidence="1 2">
    <name type="scientific">Desertifilum tharense IPPAS B-1220</name>
    <dbReference type="NCBI Taxonomy" id="1781255"/>
    <lineage>
        <taxon>Bacteria</taxon>
        <taxon>Bacillati</taxon>
        <taxon>Cyanobacteriota</taxon>
        <taxon>Cyanophyceae</taxon>
        <taxon>Desertifilales</taxon>
        <taxon>Desertifilaceae</taxon>
        <taxon>Desertifilum</taxon>
    </lineage>
</organism>
<gene>
    <name evidence="1" type="ORF">BH720_025690</name>
</gene>
<dbReference type="EMBL" id="CP182909">
    <property type="protein sequence ID" value="XPM62897.1"/>
    <property type="molecule type" value="Genomic_DNA"/>
</dbReference>
<reference evidence="1 2" key="1">
    <citation type="journal article" date="2016" name="Genome Announc.">
        <title>Draft Genome Sequence of the Thermotolerant Cyanobacterium Desertifilum sp. IPPAS B-1220.</title>
        <authorList>
            <person name="Mironov K.S."/>
            <person name="Sinetova M.A."/>
            <person name="Bolatkhan K."/>
            <person name="Zayadan B.K."/>
            <person name="Ustinova V.V."/>
            <person name="Kupriyanova E.V."/>
            <person name="Skrypnik A.N."/>
            <person name="Gogoleva N.E."/>
            <person name="Gogolev Y.V."/>
            <person name="Los D.A."/>
        </authorList>
    </citation>
    <scope>NUCLEOTIDE SEQUENCE [LARGE SCALE GENOMIC DNA]</scope>
    <source>
        <strain evidence="1 2">IPPAS B-1220</strain>
    </source>
</reference>
<protein>
    <submittedName>
        <fullName evidence="1">Uncharacterized protein</fullName>
    </submittedName>
</protein>
<evidence type="ECO:0000313" key="1">
    <source>
        <dbReference type="EMBL" id="XPM62897.1"/>
    </source>
</evidence>
<sequence length="61" mass="7081">MAPLSETLNEGDRLLWCVRNITEQKRAQMALTASLAEIQQERTPMFMTREKSFRLIPKPFG</sequence>
<evidence type="ECO:0000313" key="2">
    <source>
        <dbReference type="Proteomes" id="UP000095472"/>
    </source>
</evidence>